<evidence type="ECO:0000256" key="3">
    <source>
        <dbReference type="ARBA" id="ARBA00022801"/>
    </source>
</evidence>
<sequence>MLQIQGFVFNFASENTYVLYNENKKAWLFDPGNRNEQETKSLENFIREKELAVEKILLTHAHIDHVLGLQWAYDTYQVPVTMHQEDKEVLDMFQISGMRFGMQLEHIDVEIDYISEGDELDFDGEKFKIYHVPGHSPGSVVYHSENRKFMISGDVLFEGSIGRTDLYKGNYEQLTDGIKTKLFILDGDTQVLSGHGNPTTIGLEKENNPFFK</sequence>
<evidence type="ECO:0000313" key="6">
    <source>
        <dbReference type="EMBL" id="GEN77083.1"/>
    </source>
</evidence>
<evidence type="ECO:0000256" key="1">
    <source>
        <dbReference type="ARBA" id="ARBA00001947"/>
    </source>
</evidence>
<dbReference type="GO" id="GO:0046872">
    <property type="term" value="F:metal ion binding"/>
    <property type="evidence" value="ECO:0007669"/>
    <property type="project" value="UniProtKB-KW"/>
</dbReference>
<protein>
    <submittedName>
        <fullName evidence="6">MBL fold hydrolase</fullName>
    </submittedName>
</protein>
<dbReference type="SUPFAM" id="SSF56281">
    <property type="entry name" value="Metallo-hydrolase/oxidoreductase"/>
    <property type="match status" value="1"/>
</dbReference>
<dbReference type="RefSeq" id="WP_146942514.1">
    <property type="nucleotide sequence ID" value="NZ_BJYJ01000018.1"/>
</dbReference>
<comment type="caution">
    <text evidence="6">The sequence shown here is derived from an EMBL/GenBank/DDBJ whole genome shotgun (WGS) entry which is preliminary data.</text>
</comment>
<dbReference type="EMBL" id="BJYJ01000018">
    <property type="protein sequence ID" value="GEN77083.1"/>
    <property type="molecule type" value="Genomic_DNA"/>
</dbReference>
<evidence type="ECO:0000256" key="4">
    <source>
        <dbReference type="ARBA" id="ARBA00022833"/>
    </source>
</evidence>
<dbReference type="InterPro" id="IPR036866">
    <property type="entry name" value="RibonucZ/Hydroxyglut_hydro"/>
</dbReference>
<dbReference type="InterPro" id="IPR051453">
    <property type="entry name" value="MBL_Glyoxalase_II"/>
</dbReference>
<comment type="cofactor">
    <cofactor evidence="1">
        <name>Zn(2+)</name>
        <dbReference type="ChEBI" id="CHEBI:29105"/>
    </cofactor>
</comment>
<reference evidence="6 7" key="1">
    <citation type="submission" date="2019-07" db="EMBL/GenBank/DDBJ databases">
        <title>Whole genome shotgun sequence of Chryseobacterium hagamense NBRC 105253.</title>
        <authorList>
            <person name="Hosoyama A."/>
            <person name="Uohara A."/>
            <person name="Ohji S."/>
            <person name="Ichikawa N."/>
        </authorList>
    </citation>
    <scope>NUCLEOTIDE SEQUENCE [LARGE SCALE GENOMIC DNA]</scope>
    <source>
        <strain evidence="6 7">NBRC 105253</strain>
    </source>
</reference>
<dbReference type="Gene3D" id="3.60.15.10">
    <property type="entry name" value="Ribonuclease Z/Hydroxyacylglutathione hydrolase-like"/>
    <property type="match status" value="1"/>
</dbReference>
<keyword evidence="3 6" id="KW-0378">Hydrolase</keyword>
<dbReference type="PANTHER" id="PTHR46233">
    <property type="entry name" value="HYDROXYACYLGLUTATHIONE HYDROLASE GLOC"/>
    <property type="match status" value="1"/>
</dbReference>
<dbReference type="CDD" id="cd06262">
    <property type="entry name" value="metallo-hydrolase-like_MBL-fold"/>
    <property type="match status" value="1"/>
</dbReference>
<proteinExistence type="predicted"/>
<accession>A0A511YPH0</accession>
<dbReference type="PANTHER" id="PTHR46233:SF3">
    <property type="entry name" value="HYDROXYACYLGLUTATHIONE HYDROLASE GLOC"/>
    <property type="match status" value="1"/>
</dbReference>
<keyword evidence="2" id="KW-0479">Metal-binding</keyword>
<feature type="domain" description="Metallo-beta-lactamase" evidence="5">
    <location>
        <begin position="13"/>
        <end position="195"/>
    </location>
</feature>
<dbReference type="InterPro" id="IPR001279">
    <property type="entry name" value="Metallo-B-lactamas"/>
</dbReference>
<keyword evidence="4" id="KW-0862">Zinc</keyword>
<dbReference type="OrthoDB" id="9802248at2"/>
<evidence type="ECO:0000259" key="5">
    <source>
        <dbReference type="SMART" id="SM00849"/>
    </source>
</evidence>
<gene>
    <name evidence="6" type="ORF">CHA01nite_28230</name>
</gene>
<name>A0A511YPH0_9FLAO</name>
<dbReference type="Proteomes" id="UP000321863">
    <property type="component" value="Unassembled WGS sequence"/>
</dbReference>
<organism evidence="6 7">
    <name type="scientific">Chryseobacterium hagamense</name>
    <dbReference type="NCBI Taxonomy" id="395935"/>
    <lineage>
        <taxon>Bacteria</taxon>
        <taxon>Pseudomonadati</taxon>
        <taxon>Bacteroidota</taxon>
        <taxon>Flavobacteriia</taxon>
        <taxon>Flavobacteriales</taxon>
        <taxon>Weeksellaceae</taxon>
        <taxon>Chryseobacterium group</taxon>
        <taxon>Chryseobacterium</taxon>
    </lineage>
</organism>
<evidence type="ECO:0000256" key="2">
    <source>
        <dbReference type="ARBA" id="ARBA00022723"/>
    </source>
</evidence>
<dbReference type="Pfam" id="PF00753">
    <property type="entry name" value="Lactamase_B"/>
    <property type="match status" value="1"/>
</dbReference>
<keyword evidence="7" id="KW-1185">Reference proteome</keyword>
<dbReference type="SMART" id="SM00849">
    <property type="entry name" value="Lactamase_B"/>
    <property type="match status" value="1"/>
</dbReference>
<dbReference type="AlphaFoldDB" id="A0A511YPH0"/>
<evidence type="ECO:0000313" key="7">
    <source>
        <dbReference type="Proteomes" id="UP000321863"/>
    </source>
</evidence>
<dbReference type="GO" id="GO:0016787">
    <property type="term" value="F:hydrolase activity"/>
    <property type="evidence" value="ECO:0007669"/>
    <property type="project" value="UniProtKB-KW"/>
</dbReference>